<dbReference type="InterPro" id="IPR024932">
    <property type="entry name" value="ApbE"/>
</dbReference>
<dbReference type="Pfam" id="PF02424">
    <property type="entry name" value="ApbE"/>
    <property type="match status" value="1"/>
</dbReference>
<evidence type="ECO:0000256" key="6">
    <source>
        <dbReference type="ARBA" id="ARBA00022723"/>
    </source>
</evidence>
<dbReference type="EMBL" id="JACBZT010000001">
    <property type="protein sequence ID" value="NYJ07316.1"/>
    <property type="molecule type" value="Genomic_DNA"/>
</dbReference>
<keyword evidence="6" id="KW-0479">Metal-binding</keyword>
<gene>
    <name evidence="11" type="ORF">GGQ55_003594</name>
</gene>
<accession>A0A853CJ05</accession>
<evidence type="ECO:0000256" key="10">
    <source>
        <dbReference type="ARBA" id="ARBA00048540"/>
    </source>
</evidence>
<dbReference type="Proteomes" id="UP000541969">
    <property type="component" value="Unassembled WGS sequence"/>
</dbReference>
<dbReference type="SUPFAM" id="SSF143631">
    <property type="entry name" value="ApbE-like"/>
    <property type="match status" value="1"/>
</dbReference>
<comment type="caution">
    <text evidence="11">The sequence shown here is derived from an EMBL/GenBank/DDBJ whole genome shotgun (WGS) entry which is preliminary data.</text>
</comment>
<evidence type="ECO:0000256" key="5">
    <source>
        <dbReference type="ARBA" id="ARBA00022679"/>
    </source>
</evidence>
<keyword evidence="12" id="KW-1185">Reference proteome</keyword>
<dbReference type="GO" id="GO:0046872">
    <property type="term" value="F:metal ion binding"/>
    <property type="evidence" value="ECO:0007669"/>
    <property type="project" value="UniProtKB-KW"/>
</dbReference>
<evidence type="ECO:0000256" key="4">
    <source>
        <dbReference type="ARBA" id="ARBA00022630"/>
    </source>
</evidence>
<evidence type="ECO:0000256" key="3">
    <source>
        <dbReference type="ARBA" id="ARBA00016337"/>
    </source>
</evidence>
<proteinExistence type="predicted"/>
<evidence type="ECO:0000313" key="11">
    <source>
        <dbReference type="EMBL" id="NYJ07316.1"/>
    </source>
</evidence>
<evidence type="ECO:0000256" key="8">
    <source>
        <dbReference type="ARBA" id="ARBA00022842"/>
    </source>
</evidence>
<dbReference type="Gene3D" id="3.10.520.10">
    <property type="entry name" value="ApbE-like domains"/>
    <property type="match status" value="2"/>
</dbReference>
<keyword evidence="8" id="KW-0460">Magnesium</keyword>
<name>A0A853CJ05_9ACTN</name>
<reference evidence="11 12" key="1">
    <citation type="submission" date="2020-07" db="EMBL/GenBank/DDBJ databases">
        <title>Sequencing the genomes of 1000 actinobacteria strains.</title>
        <authorList>
            <person name="Klenk H.-P."/>
        </authorList>
    </citation>
    <scope>NUCLEOTIDE SEQUENCE [LARGE SCALE GENOMIC DNA]</scope>
    <source>
        <strain evidence="11 12">DSM 104001</strain>
    </source>
</reference>
<evidence type="ECO:0000313" key="12">
    <source>
        <dbReference type="Proteomes" id="UP000541969"/>
    </source>
</evidence>
<dbReference type="GO" id="GO:0016740">
    <property type="term" value="F:transferase activity"/>
    <property type="evidence" value="ECO:0007669"/>
    <property type="project" value="UniProtKB-KW"/>
</dbReference>
<evidence type="ECO:0000256" key="2">
    <source>
        <dbReference type="ARBA" id="ARBA00011955"/>
    </source>
</evidence>
<dbReference type="PANTHER" id="PTHR30040:SF2">
    <property type="entry name" value="FAD:PROTEIN FMN TRANSFERASE"/>
    <property type="match status" value="1"/>
</dbReference>
<keyword evidence="11" id="KW-0449">Lipoprotein</keyword>
<dbReference type="InterPro" id="IPR003374">
    <property type="entry name" value="ApbE-like_sf"/>
</dbReference>
<organism evidence="11 12">
    <name type="scientific">Petropleomorpha daqingensis</name>
    <dbReference type="NCBI Taxonomy" id="2026353"/>
    <lineage>
        <taxon>Bacteria</taxon>
        <taxon>Bacillati</taxon>
        <taxon>Actinomycetota</taxon>
        <taxon>Actinomycetes</taxon>
        <taxon>Geodermatophilales</taxon>
        <taxon>Geodermatophilaceae</taxon>
        <taxon>Petropleomorpha</taxon>
    </lineage>
</organism>
<dbReference type="EC" id="2.7.1.180" evidence="2"/>
<evidence type="ECO:0000256" key="7">
    <source>
        <dbReference type="ARBA" id="ARBA00022827"/>
    </source>
</evidence>
<keyword evidence="4" id="KW-0285">Flavoprotein</keyword>
<dbReference type="RefSeq" id="WP_218859333.1">
    <property type="nucleotide sequence ID" value="NZ_JACBZT010000001.1"/>
</dbReference>
<comment type="cofactor">
    <cofactor evidence="1">
        <name>Mg(2+)</name>
        <dbReference type="ChEBI" id="CHEBI:18420"/>
    </cofactor>
</comment>
<keyword evidence="7" id="KW-0274">FAD</keyword>
<dbReference type="PANTHER" id="PTHR30040">
    <property type="entry name" value="THIAMINE BIOSYNTHESIS LIPOPROTEIN APBE"/>
    <property type="match status" value="1"/>
</dbReference>
<evidence type="ECO:0000256" key="9">
    <source>
        <dbReference type="ARBA" id="ARBA00031306"/>
    </source>
</evidence>
<evidence type="ECO:0000256" key="1">
    <source>
        <dbReference type="ARBA" id="ARBA00001946"/>
    </source>
</evidence>
<dbReference type="AlphaFoldDB" id="A0A853CJ05"/>
<keyword evidence="5" id="KW-0808">Transferase</keyword>
<comment type="catalytic activity">
    <reaction evidence="10">
        <text>L-threonyl-[protein] + FAD = FMN-L-threonyl-[protein] + AMP + H(+)</text>
        <dbReference type="Rhea" id="RHEA:36847"/>
        <dbReference type="Rhea" id="RHEA-COMP:11060"/>
        <dbReference type="Rhea" id="RHEA-COMP:11061"/>
        <dbReference type="ChEBI" id="CHEBI:15378"/>
        <dbReference type="ChEBI" id="CHEBI:30013"/>
        <dbReference type="ChEBI" id="CHEBI:57692"/>
        <dbReference type="ChEBI" id="CHEBI:74257"/>
        <dbReference type="ChEBI" id="CHEBI:456215"/>
        <dbReference type="EC" id="2.7.1.180"/>
    </reaction>
</comment>
<sequence length="258" mass="27269">MNAVLPDTARYVEHVMGMPISLALRGRHTDDAAARAAWAEVMISLREVDRVFSTYRADSYVSLLNAGELELEDCPVEVAEVLALGDLARIGSGGAFDIRRPGPDGERVLDPSGVVKGWAVERAARVLADLADTDHCLSAGGDLTCLTVDPDGRPWRVGVEDPADPRRILAVVPVFSGAVATSGTAHRGQHLVDARTGLPPVGVASVTVIAGSLTWADIDATAAYAQGRDAARWLETRPGRSGLVVWDDGTTTTVEPVL</sequence>
<protein>
    <recommendedName>
        <fullName evidence="3">FAD:protein FMN transferase</fullName>
        <ecNumber evidence="2">2.7.1.180</ecNumber>
    </recommendedName>
    <alternativeName>
        <fullName evidence="9">Flavin transferase</fullName>
    </alternativeName>
</protein>